<dbReference type="EMBL" id="JAEKNN010000057">
    <property type="protein sequence ID" value="MBJ7610132.1"/>
    <property type="molecule type" value="Genomic_DNA"/>
</dbReference>
<evidence type="ECO:0000256" key="6">
    <source>
        <dbReference type="SAM" id="Phobius"/>
    </source>
</evidence>
<sequence>MALNPYDSPRGRLRSRVETTRRQFLLLIGAVGALGATLFGGIELLKFMFPAATLESPPEFKTTFTLDDLTGNNSLKVNVLSDTANRVTVVLDSTGVYAVYLVCTHLGCTPNYVSDVTSGTGVDDKSPLVDQHYKAEGSAISTRNGWACPCHGSRYYIDSTNFYGPAPRPMDWVDIQLAPDKHFVVNRGVITVYRQAGDNAIPKWRLDPKSGKTNGQTVGV</sequence>
<dbReference type="InterPro" id="IPR036922">
    <property type="entry name" value="Rieske_2Fe-2S_sf"/>
</dbReference>
<gene>
    <name evidence="8" type="ORF">JF887_11980</name>
</gene>
<keyword evidence="6" id="KW-0472">Membrane</keyword>
<evidence type="ECO:0000259" key="7">
    <source>
        <dbReference type="PROSITE" id="PS51296"/>
    </source>
</evidence>
<dbReference type="AlphaFoldDB" id="A0A934NAG7"/>
<dbReference type="GO" id="GO:0046872">
    <property type="term" value="F:metal ion binding"/>
    <property type="evidence" value="ECO:0007669"/>
    <property type="project" value="UniProtKB-KW"/>
</dbReference>
<evidence type="ECO:0000256" key="5">
    <source>
        <dbReference type="ARBA" id="ARBA00023157"/>
    </source>
</evidence>
<dbReference type="Pfam" id="PF00355">
    <property type="entry name" value="Rieske"/>
    <property type="match status" value="1"/>
</dbReference>
<evidence type="ECO:0000256" key="4">
    <source>
        <dbReference type="ARBA" id="ARBA00023014"/>
    </source>
</evidence>
<proteinExistence type="predicted"/>
<reference evidence="8 9" key="1">
    <citation type="submission" date="2020-10" db="EMBL/GenBank/DDBJ databases">
        <title>Ca. Dormibacterota MAGs.</title>
        <authorList>
            <person name="Montgomery K."/>
        </authorList>
    </citation>
    <scope>NUCLEOTIDE SEQUENCE [LARGE SCALE GENOMIC DNA]</scope>
    <source>
        <strain evidence="8">Mitchell_Peninsula_5</strain>
    </source>
</reference>
<dbReference type="InterPro" id="IPR017941">
    <property type="entry name" value="Rieske_2Fe-2S"/>
</dbReference>
<dbReference type="PANTHER" id="PTHR10134">
    <property type="entry name" value="CYTOCHROME B-C1 COMPLEX SUBUNIT RIESKE, MITOCHONDRIAL"/>
    <property type="match status" value="1"/>
</dbReference>
<comment type="caution">
    <text evidence="8">The sequence shown here is derived from an EMBL/GenBank/DDBJ whole genome shotgun (WGS) entry which is preliminary data.</text>
</comment>
<evidence type="ECO:0000256" key="2">
    <source>
        <dbReference type="ARBA" id="ARBA00022723"/>
    </source>
</evidence>
<keyword evidence="3" id="KW-0408">Iron</keyword>
<protein>
    <submittedName>
        <fullName evidence="8">Rieske 2Fe-2S domain-containing protein</fullName>
    </submittedName>
</protein>
<keyword evidence="1" id="KW-0001">2Fe-2S</keyword>
<keyword evidence="4" id="KW-0411">Iron-sulfur</keyword>
<keyword evidence="5" id="KW-1015">Disulfide bond</keyword>
<feature type="transmembrane region" description="Helical" evidence="6">
    <location>
        <begin position="24"/>
        <end position="49"/>
    </location>
</feature>
<dbReference type="Gene3D" id="2.102.10.10">
    <property type="entry name" value="Rieske [2Fe-2S] iron-sulphur domain"/>
    <property type="match status" value="1"/>
</dbReference>
<dbReference type="PROSITE" id="PS51296">
    <property type="entry name" value="RIESKE"/>
    <property type="match status" value="1"/>
</dbReference>
<dbReference type="GO" id="GO:0016705">
    <property type="term" value="F:oxidoreductase activity, acting on paired donors, with incorporation or reduction of molecular oxygen"/>
    <property type="evidence" value="ECO:0007669"/>
    <property type="project" value="UniProtKB-ARBA"/>
</dbReference>
<dbReference type="Proteomes" id="UP000614410">
    <property type="component" value="Unassembled WGS sequence"/>
</dbReference>
<evidence type="ECO:0000313" key="8">
    <source>
        <dbReference type="EMBL" id="MBJ7610132.1"/>
    </source>
</evidence>
<evidence type="ECO:0000256" key="3">
    <source>
        <dbReference type="ARBA" id="ARBA00023004"/>
    </source>
</evidence>
<organism evidence="8 9">
    <name type="scientific">Candidatus Amunia macphersoniae</name>
    <dbReference type="NCBI Taxonomy" id="3127014"/>
    <lineage>
        <taxon>Bacteria</taxon>
        <taxon>Bacillati</taxon>
        <taxon>Candidatus Dormiibacterota</taxon>
        <taxon>Candidatus Dormibacteria</taxon>
        <taxon>Candidatus Aeolococcales</taxon>
        <taxon>Candidatus Aeolococcaceae</taxon>
        <taxon>Candidatus Amunia</taxon>
    </lineage>
</organism>
<keyword evidence="6" id="KW-1133">Transmembrane helix</keyword>
<dbReference type="SUPFAM" id="SSF50022">
    <property type="entry name" value="ISP domain"/>
    <property type="match status" value="1"/>
</dbReference>
<dbReference type="InterPro" id="IPR014349">
    <property type="entry name" value="Rieske_Fe-S_prot"/>
</dbReference>
<dbReference type="GO" id="GO:0051537">
    <property type="term" value="F:2 iron, 2 sulfur cluster binding"/>
    <property type="evidence" value="ECO:0007669"/>
    <property type="project" value="UniProtKB-KW"/>
</dbReference>
<evidence type="ECO:0000313" key="9">
    <source>
        <dbReference type="Proteomes" id="UP000614410"/>
    </source>
</evidence>
<keyword evidence="6" id="KW-0812">Transmembrane</keyword>
<name>A0A934NAG7_9BACT</name>
<dbReference type="GO" id="GO:0004497">
    <property type="term" value="F:monooxygenase activity"/>
    <property type="evidence" value="ECO:0007669"/>
    <property type="project" value="UniProtKB-ARBA"/>
</dbReference>
<keyword evidence="2" id="KW-0479">Metal-binding</keyword>
<evidence type="ECO:0000256" key="1">
    <source>
        <dbReference type="ARBA" id="ARBA00022714"/>
    </source>
</evidence>
<accession>A0A934NAG7</accession>
<feature type="domain" description="Rieske" evidence="7">
    <location>
        <begin position="87"/>
        <end position="184"/>
    </location>
</feature>